<evidence type="ECO:0000313" key="1">
    <source>
        <dbReference type="EMBL" id="TGG76253.1"/>
    </source>
</evidence>
<dbReference type="Proteomes" id="UP000298111">
    <property type="component" value="Unassembled WGS sequence"/>
</dbReference>
<reference evidence="1 2" key="1">
    <citation type="submission" date="2018-10" db="EMBL/GenBank/DDBJ databases">
        <title>Isolation of pseudouridimycin from Streptomyces albus DSM 40763.</title>
        <authorList>
            <person name="Rosenqvist P."/>
            <person name="Metsae-Ketelae M."/>
            <person name="Virta P."/>
        </authorList>
    </citation>
    <scope>NUCLEOTIDE SEQUENCE [LARGE SCALE GENOMIC DNA]</scope>
    <source>
        <strain evidence="1 2">DSM 40763</strain>
    </source>
</reference>
<name>A0A6C1BW24_9ACTN</name>
<dbReference type="RefSeq" id="WP_016467377.1">
    <property type="nucleotide sequence ID" value="NZ_BBQG01000024.1"/>
</dbReference>
<proteinExistence type="predicted"/>
<protein>
    <submittedName>
        <fullName evidence="1">Uncharacterized protein</fullName>
    </submittedName>
</protein>
<dbReference type="GeneID" id="75185287"/>
<accession>A0A6C1BW24</accession>
<gene>
    <name evidence="1" type="ORF">D8771_30055</name>
</gene>
<sequence length="103" mass="11141">MVEPEYDAAGVGIGRMLRSLTRAGHVLVRNGELVLMTSYGSEIDSAPVEDVRISGYGLRDRTVATLRGRSYWLRIGLGHREGLLSALRTARAKSAAERGVLGT</sequence>
<evidence type="ECO:0000313" key="2">
    <source>
        <dbReference type="Proteomes" id="UP000298111"/>
    </source>
</evidence>
<dbReference type="EMBL" id="RCIY01000106">
    <property type="protein sequence ID" value="TGG76253.1"/>
    <property type="molecule type" value="Genomic_DNA"/>
</dbReference>
<organism evidence="1 2">
    <name type="scientific">Streptomyces albus</name>
    <dbReference type="NCBI Taxonomy" id="1888"/>
    <lineage>
        <taxon>Bacteria</taxon>
        <taxon>Bacillati</taxon>
        <taxon>Actinomycetota</taxon>
        <taxon>Actinomycetes</taxon>
        <taxon>Kitasatosporales</taxon>
        <taxon>Streptomycetaceae</taxon>
        <taxon>Streptomyces</taxon>
    </lineage>
</organism>
<dbReference type="AlphaFoldDB" id="A0A6C1BW24"/>
<comment type="caution">
    <text evidence="1">The sequence shown here is derived from an EMBL/GenBank/DDBJ whole genome shotgun (WGS) entry which is preliminary data.</text>
</comment>